<keyword evidence="4 6" id="KW-1133">Transmembrane helix</keyword>
<name>A0A4V6CWP5_BRAEL</name>
<protein>
    <submittedName>
        <fullName evidence="7">Oxidase</fullName>
    </submittedName>
</protein>
<evidence type="ECO:0000256" key="4">
    <source>
        <dbReference type="ARBA" id="ARBA00022989"/>
    </source>
</evidence>
<reference evidence="7 8" key="1">
    <citation type="submission" date="2019-05" db="EMBL/GenBank/DDBJ databases">
        <title>Draft Genome of Bradyrhizobium elkanii strain SEMIA 938, Used in Commercial Inoculants for Lupinus spp. in Brazil.</title>
        <authorList>
            <person name="Hungria M."/>
            <person name="Delamuta J.R.M."/>
            <person name="Ribeiro R.A."/>
            <person name="Nogueira M.A."/>
        </authorList>
    </citation>
    <scope>NUCLEOTIDE SEQUENCE [LARGE SCALE GENOMIC DNA]</scope>
    <source>
        <strain evidence="7 8">Semia 938</strain>
    </source>
</reference>
<accession>A0A4V6CWP5</accession>
<dbReference type="EMBL" id="SZZP01000027">
    <property type="protein sequence ID" value="TKV74125.1"/>
    <property type="molecule type" value="Genomic_DNA"/>
</dbReference>
<keyword evidence="2" id="KW-1003">Cell membrane</keyword>
<dbReference type="AlphaFoldDB" id="A0A4V6CWP5"/>
<evidence type="ECO:0000256" key="6">
    <source>
        <dbReference type="SAM" id="Phobius"/>
    </source>
</evidence>
<comment type="caution">
    <text evidence="7">The sequence shown here is derived from an EMBL/GenBank/DDBJ whole genome shotgun (WGS) entry which is preliminary data.</text>
</comment>
<comment type="subcellular location">
    <subcellularLocation>
        <location evidence="1">Cell membrane</location>
        <topology evidence="1">Multi-pass membrane protein</topology>
    </subcellularLocation>
</comment>
<dbReference type="GO" id="GO:0005886">
    <property type="term" value="C:plasma membrane"/>
    <property type="evidence" value="ECO:0007669"/>
    <property type="project" value="UniProtKB-SubCell"/>
</dbReference>
<gene>
    <name evidence="7" type="ORF">FDV58_33450</name>
</gene>
<feature type="transmembrane region" description="Helical" evidence="6">
    <location>
        <begin position="63"/>
        <end position="84"/>
    </location>
</feature>
<proteinExistence type="predicted"/>
<evidence type="ECO:0000256" key="3">
    <source>
        <dbReference type="ARBA" id="ARBA00022692"/>
    </source>
</evidence>
<feature type="transmembrane region" description="Helical" evidence="6">
    <location>
        <begin position="38"/>
        <end position="56"/>
    </location>
</feature>
<dbReference type="Proteomes" id="UP000305095">
    <property type="component" value="Unassembled WGS sequence"/>
</dbReference>
<dbReference type="Pfam" id="PF03626">
    <property type="entry name" value="COX4_pro"/>
    <property type="match status" value="1"/>
</dbReference>
<dbReference type="InterPro" id="IPR011743">
    <property type="entry name" value="Caa3_sub_IV"/>
</dbReference>
<organism evidence="7 8">
    <name type="scientific">Bradyrhizobium elkanii</name>
    <dbReference type="NCBI Taxonomy" id="29448"/>
    <lineage>
        <taxon>Bacteria</taxon>
        <taxon>Pseudomonadati</taxon>
        <taxon>Pseudomonadota</taxon>
        <taxon>Alphaproteobacteria</taxon>
        <taxon>Hyphomicrobiales</taxon>
        <taxon>Nitrobacteraceae</taxon>
        <taxon>Bradyrhizobium</taxon>
    </lineage>
</organism>
<evidence type="ECO:0000256" key="5">
    <source>
        <dbReference type="ARBA" id="ARBA00023136"/>
    </source>
</evidence>
<dbReference type="RefSeq" id="WP_137482915.1">
    <property type="nucleotide sequence ID" value="NZ_SZZP01000027.1"/>
</dbReference>
<evidence type="ECO:0000313" key="8">
    <source>
        <dbReference type="Proteomes" id="UP000305095"/>
    </source>
</evidence>
<evidence type="ECO:0000256" key="2">
    <source>
        <dbReference type="ARBA" id="ARBA00022475"/>
    </source>
</evidence>
<evidence type="ECO:0000313" key="7">
    <source>
        <dbReference type="EMBL" id="TKV74125.1"/>
    </source>
</evidence>
<keyword evidence="3 6" id="KW-0812">Transmembrane</keyword>
<dbReference type="InterPro" id="IPR005171">
    <property type="entry name" value="Cyt_c_oxidase_su4_prok"/>
</dbReference>
<dbReference type="NCBIfam" id="TIGR02229">
    <property type="entry name" value="caa3_sub_IV"/>
    <property type="match status" value="1"/>
</dbReference>
<evidence type="ECO:0000256" key="1">
    <source>
        <dbReference type="ARBA" id="ARBA00004651"/>
    </source>
</evidence>
<keyword evidence="5 6" id="KW-0472">Membrane</keyword>
<sequence length="91" mass="9743">MTQRPPSLPLIAAWLGLLGLLTLTVTMAYVPLGAVNALVAIGIGITKAALVAAIFMELRHRDALILLFAGAGLFWLGILLWLGLMDFLTRT</sequence>